<feature type="chain" id="PRO_5039894047" evidence="9">
    <location>
        <begin position="17"/>
        <end position="932"/>
    </location>
</feature>
<dbReference type="GO" id="GO:0005615">
    <property type="term" value="C:extracellular space"/>
    <property type="evidence" value="ECO:0000318"/>
    <property type="project" value="GO_Central"/>
</dbReference>
<organism evidence="13 14">
    <name type="scientific">Branchiostoma floridae</name>
    <name type="common">Florida lancelet</name>
    <name type="synonym">Amphioxus</name>
    <dbReference type="NCBI Taxonomy" id="7739"/>
    <lineage>
        <taxon>Eukaryota</taxon>
        <taxon>Metazoa</taxon>
        <taxon>Chordata</taxon>
        <taxon>Cephalochordata</taxon>
        <taxon>Leptocardii</taxon>
        <taxon>Amphioxiformes</taxon>
        <taxon>Branchiostomatidae</taxon>
        <taxon>Branchiostoma</taxon>
    </lineage>
</organism>
<dbReference type="GeneID" id="118411803"/>
<dbReference type="InterPro" id="IPR035914">
    <property type="entry name" value="Sperma_CUB_dom_sf"/>
</dbReference>
<dbReference type="Proteomes" id="UP000001554">
    <property type="component" value="Chromosome 3"/>
</dbReference>
<dbReference type="PANTHER" id="PTHR24252:SF7">
    <property type="entry name" value="HYALIN"/>
    <property type="match status" value="1"/>
</dbReference>
<evidence type="ECO:0000256" key="3">
    <source>
        <dbReference type="ARBA" id="ARBA00022801"/>
    </source>
</evidence>
<feature type="domain" description="Kringle" evidence="11">
    <location>
        <begin position="547"/>
        <end position="631"/>
    </location>
</feature>
<proteinExistence type="predicted"/>
<dbReference type="SUPFAM" id="SSF49854">
    <property type="entry name" value="Spermadhesin, CUB domain"/>
    <property type="match status" value="2"/>
</dbReference>
<dbReference type="InterPro" id="IPR000859">
    <property type="entry name" value="CUB_dom"/>
</dbReference>
<dbReference type="PROSITE" id="PS50240">
    <property type="entry name" value="TRYPSIN_DOM"/>
    <property type="match status" value="2"/>
</dbReference>
<dbReference type="GO" id="GO:0006508">
    <property type="term" value="P:proteolysis"/>
    <property type="evidence" value="ECO:0000318"/>
    <property type="project" value="GO_Central"/>
</dbReference>
<reference evidence="14" key="2">
    <citation type="submission" date="2025-08" db="UniProtKB">
        <authorList>
            <consortium name="RefSeq"/>
        </authorList>
    </citation>
    <scope>IDENTIFICATION</scope>
    <source>
        <strain evidence="14">S238N-H82</strain>
        <tissue evidence="14">Testes</tissue>
    </source>
</reference>
<dbReference type="AlphaFoldDB" id="A0A9J7KTB1"/>
<dbReference type="SUPFAM" id="SSF50494">
    <property type="entry name" value="Trypsin-like serine proteases"/>
    <property type="match status" value="2"/>
</dbReference>
<dbReference type="PROSITE" id="PS01180">
    <property type="entry name" value="CUB"/>
    <property type="match status" value="2"/>
</dbReference>
<sequence length="932" mass="101830">MFAIVAFLALIVSANGQNCGEPLSAASGSFASPNYPDRNYPHNSNCQWDIVVASGAKVLLQFDDFALEGPSAFQGGACVDYVEIYDLFAPNFFVGKWCGDDKPPIYLSASNSLVVRFKSDWITKDRGFQASYSTFGTTTPTATTTVDCGTPAINPSLARVVGGTTAVANSWPWMASLAKYGAHACGGSLIAPGWILTAAHCFDGASYTSQWTVRLGSHNRESTDAHQQNIGVQRIVVHEGYNGASSSDNDIALLKLNRDATINSYVSTACVAPGEFPSQTSCYVTGWGDTLGVNFQIVMADQLQQGEVEIIDRSTCNLGNWYGGAVTSNMLCAGWTMGQTDACQNDSGGPLVCKSGRKWYQAGIVSWGHGCAQPNKPGVYTDVNKYQSWIQTKMAQYPCLSAQEPLATSMWYLVLLVAFPSALGQGCGGYLTTPTGEFTTPNYPEDYPNSTLCNWNIQVLSASHLYLQFDYVQLEEVGGVCRDRVDVWDLAAPNPLLARVCGDTPPGLITTTSSSIFLNFQSDDSISQRGFKVSYTSERLPMGVSWDCYTGDSIDYRGTVRVTETGKTCQRWDRQTPHVHNFRPDVLTDRGLDENFCRKPDGNNTYYSDHRPWCYTTNPSVRWEYCDIIPCEDGVTPTVPTTTVSTTTVSTIPPTPDYWTGSTLPPNASECGVPSIPPAIDTTARIIGGMDARPGSWPWQVSLWQRGYDSHVCGASLIGRQWVLTAAHCVERAQNPSQWRVRVGSYTREVTDPNQEVYEVKHVIMHPQYDTQSLDNDIALLQLNDPVTISAHVQPVCISAQQVPEGYDCYVTGWGDTTGSGNDLGYFLQQARIQIIDTVTCNQWNWYNNEVTDNMVCAGYEAGGVDACQGDSGGPMVCQSKDGTWYQAGIVSWGHGCAQANKPGVYTKVAKFVHWLDHTMSVHDNDHAIFGK</sequence>
<feature type="domain" description="Peptidase S1" evidence="12">
    <location>
        <begin position="160"/>
        <end position="395"/>
    </location>
</feature>
<keyword evidence="4 8" id="KW-0720">Serine protease</keyword>
<dbReference type="Gene3D" id="2.40.10.10">
    <property type="entry name" value="Trypsin-like serine proteases"/>
    <property type="match status" value="2"/>
</dbReference>
<dbReference type="InterPro" id="IPR009003">
    <property type="entry name" value="Peptidase_S1_PA"/>
</dbReference>
<dbReference type="PROSITE" id="PS50070">
    <property type="entry name" value="KRINGLE_2"/>
    <property type="match status" value="1"/>
</dbReference>
<evidence type="ECO:0000256" key="7">
    <source>
        <dbReference type="PROSITE-ProRule" id="PRU00121"/>
    </source>
</evidence>
<evidence type="ECO:0000256" key="1">
    <source>
        <dbReference type="ARBA" id="ARBA00022572"/>
    </source>
</evidence>
<dbReference type="GO" id="GO:0004252">
    <property type="term" value="F:serine-type endopeptidase activity"/>
    <property type="evidence" value="ECO:0000318"/>
    <property type="project" value="GO_Central"/>
</dbReference>
<evidence type="ECO:0000259" key="11">
    <source>
        <dbReference type="PROSITE" id="PS50070"/>
    </source>
</evidence>
<evidence type="ECO:0000256" key="2">
    <source>
        <dbReference type="ARBA" id="ARBA00022670"/>
    </source>
</evidence>
<dbReference type="SUPFAM" id="SSF57440">
    <property type="entry name" value="Kringle-like"/>
    <property type="match status" value="1"/>
</dbReference>
<evidence type="ECO:0000256" key="8">
    <source>
        <dbReference type="RuleBase" id="RU363034"/>
    </source>
</evidence>
<keyword evidence="3 8" id="KW-0378">Hydrolase</keyword>
<dbReference type="Pfam" id="PF00431">
    <property type="entry name" value="CUB"/>
    <property type="match status" value="2"/>
</dbReference>
<dbReference type="SMART" id="SM00042">
    <property type="entry name" value="CUB"/>
    <property type="match status" value="2"/>
</dbReference>
<evidence type="ECO:0000259" key="12">
    <source>
        <dbReference type="PROSITE" id="PS50240"/>
    </source>
</evidence>
<dbReference type="SMART" id="SM00130">
    <property type="entry name" value="KR"/>
    <property type="match status" value="1"/>
</dbReference>
<feature type="signal peptide" evidence="9">
    <location>
        <begin position="1"/>
        <end position="16"/>
    </location>
</feature>
<evidence type="ECO:0000256" key="9">
    <source>
        <dbReference type="SAM" id="SignalP"/>
    </source>
</evidence>
<dbReference type="SMART" id="SM00020">
    <property type="entry name" value="Tryp_SPc"/>
    <property type="match status" value="2"/>
</dbReference>
<dbReference type="InterPro" id="IPR001314">
    <property type="entry name" value="Peptidase_S1A"/>
</dbReference>
<dbReference type="PRINTS" id="PR00722">
    <property type="entry name" value="CHYMOTRYPSIN"/>
</dbReference>
<dbReference type="Pfam" id="PF00051">
    <property type="entry name" value="Kringle"/>
    <property type="match status" value="1"/>
</dbReference>
<dbReference type="OMA" id="WIESYIL"/>
<keyword evidence="9" id="KW-0732">Signal</keyword>
<name>A0A9J7KTB1_BRAFL</name>
<reference evidence="13" key="1">
    <citation type="journal article" date="2020" name="Nat. Ecol. Evol.">
        <title>Deeply conserved synteny resolves early events in vertebrate evolution.</title>
        <authorList>
            <person name="Simakov O."/>
            <person name="Marletaz F."/>
            <person name="Yue J.X."/>
            <person name="O'Connell B."/>
            <person name="Jenkins J."/>
            <person name="Brandt A."/>
            <person name="Calef R."/>
            <person name="Tung C.H."/>
            <person name="Huang T.K."/>
            <person name="Schmutz J."/>
            <person name="Satoh N."/>
            <person name="Yu J.K."/>
            <person name="Putnam N.H."/>
            <person name="Green R.E."/>
            <person name="Rokhsar D.S."/>
        </authorList>
    </citation>
    <scope>NUCLEOTIDE SEQUENCE [LARGE SCALE GENOMIC DNA]</scope>
    <source>
        <strain evidence="13">S238N-H82</strain>
    </source>
</reference>
<keyword evidence="1 7" id="KW-0420">Kringle</keyword>
<evidence type="ECO:0000256" key="6">
    <source>
        <dbReference type="PROSITE-ProRule" id="PRU00059"/>
    </source>
</evidence>
<dbReference type="Gene3D" id="2.60.120.290">
    <property type="entry name" value="Spermadhesin, CUB domain"/>
    <property type="match status" value="2"/>
</dbReference>
<dbReference type="CDD" id="cd00041">
    <property type="entry name" value="CUB"/>
    <property type="match status" value="2"/>
</dbReference>
<dbReference type="InterPro" id="IPR001254">
    <property type="entry name" value="Trypsin_dom"/>
</dbReference>
<accession>A0A9J7KTB1</accession>
<evidence type="ECO:0000256" key="4">
    <source>
        <dbReference type="ARBA" id="ARBA00022825"/>
    </source>
</evidence>
<dbReference type="InterPro" id="IPR000001">
    <property type="entry name" value="Kringle"/>
</dbReference>
<dbReference type="Gene3D" id="2.40.20.10">
    <property type="entry name" value="Plasminogen Kringle 4"/>
    <property type="match status" value="1"/>
</dbReference>
<dbReference type="FunFam" id="2.60.120.290:FF:000013">
    <property type="entry name" value="Membrane frizzled-related protein"/>
    <property type="match status" value="2"/>
</dbReference>
<evidence type="ECO:0000256" key="5">
    <source>
        <dbReference type="ARBA" id="ARBA00023157"/>
    </source>
</evidence>
<protein>
    <submittedName>
        <fullName evidence="14">Suppressor of tumorigenicity 14 protein homolog</fullName>
    </submittedName>
</protein>
<feature type="disulfide bond" evidence="6">
    <location>
        <begin position="19"/>
        <end position="46"/>
    </location>
</feature>
<dbReference type="Pfam" id="PF00089">
    <property type="entry name" value="Trypsin"/>
    <property type="match status" value="2"/>
</dbReference>
<gene>
    <name evidence="14" type="primary">LOC118411803</name>
</gene>
<dbReference type="InterPro" id="IPR043504">
    <property type="entry name" value="Peptidase_S1_PA_chymotrypsin"/>
</dbReference>
<dbReference type="PROSITE" id="PS00134">
    <property type="entry name" value="TRYPSIN_HIS"/>
    <property type="match status" value="2"/>
</dbReference>
<feature type="domain" description="CUB" evidence="10">
    <location>
        <begin position="19"/>
        <end position="135"/>
    </location>
</feature>
<evidence type="ECO:0000313" key="14">
    <source>
        <dbReference type="RefSeq" id="XP_035670183.1"/>
    </source>
</evidence>
<feature type="domain" description="CUB" evidence="10">
    <location>
        <begin position="427"/>
        <end position="538"/>
    </location>
</feature>
<dbReference type="FunFam" id="2.40.10.10:FF:000003">
    <property type="entry name" value="Transmembrane serine protease 3"/>
    <property type="match status" value="2"/>
</dbReference>
<dbReference type="PRINTS" id="PR00018">
    <property type="entry name" value="KRINGLE"/>
</dbReference>
<dbReference type="InterPro" id="IPR038178">
    <property type="entry name" value="Kringle_sf"/>
</dbReference>
<keyword evidence="5 6" id="KW-1015">Disulfide bond</keyword>
<dbReference type="RefSeq" id="XP_035670183.1">
    <property type="nucleotide sequence ID" value="XM_035814290.1"/>
</dbReference>
<dbReference type="CDD" id="cd00190">
    <property type="entry name" value="Tryp_SPc"/>
    <property type="match status" value="2"/>
</dbReference>
<dbReference type="InterPro" id="IPR033116">
    <property type="entry name" value="TRYPSIN_SER"/>
</dbReference>
<evidence type="ECO:0000259" key="10">
    <source>
        <dbReference type="PROSITE" id="PS01180"/>
    </source>
</evidence>
<dbReference type="PANTHER" id="PTHR24252">
    <property type="entry name" value="ACROSIN-RELATED"/>
    <property type="match status" value="1"/>
</dbReference>
<comment type="caution">
    <text evidence="7">Lacks conserved residue(s) required for the propagation of feature annotation.</text>
</comment>
<keyword evidence="13" id="KW-1185">Reference proteome</keyword>
<dbReference type="OrthoDB" id="10051896at2759"/>
<feature type="domain" description="Peptidase S1" evidence="12">
    <location>
        <begin position="686"/>
        <end position="921"/>
    </location>
</feature>
<dbReference type="InterPro" id="IPR018114">
    <property type="entry name" value="TRYPSIN_HIS"/>
</dbReference>
<dbReference type="CDD" id="cd00108">
    <property type="entry name" value="KR"/>
    <property type="match status" value="1"/>
</dbReference>
<keyword evidence="2 8" id="KW-0645">Protease</keyword>
<dbReference type="PROSITE" id="PS00135">
    <property type="entry name" value="TRYPSIN_SER"/>
    <property type="match status" value="1"/>
</dbReference>
<dbReference type="InterPro" id="IPR013806">
    <property type="entry name" value="Kringle-like"/>
</dbReference>
<evidence type="ECO:0000313" key="13">
    <source>
        <dbReference type="Proteomes" id="UP000001554"/>
    </source>
</evidence>
<dbReference type="KEGG" id="bfo:118411803"/>